<dbReference type="Proteomes" id="UP000289411">
    <property type="component" value="Unassembled WGS sequence"/>
</dbReference>
<dbReference type="Gene3D" id="3.10.105.10">
    <property type="entry name" value="Dipeptide-binding Protein, Domain 3"/>
    <property type="match status" value="1"/>
</dbReference>
<gene>
    <name evidence="1" type="ORF">D3272_26685</name>
</gene>
<dbReference type="Gene3D" id="3.40.190.10">
    <property type="entry name" value="Periplasmic binding protein-like II"/>
    <property type="match status" value="1"/>
</dbReference>
<dbReference type="EMBL" id="QYBC01000048">
    <property type="protein sequence ID" value="RYB01324.1"/>
    <property type="molecule type" value="Genomic_DNA"/>
</dbReference>
<protein>
    <recommendedName>
        <fullName evidence="3">Solute-binding protein family 5 domain-containing protein</fullName>
    </recommendedName>
</protein>
<evidence type="ECO:0008006" key="3">
    <source>
        <dbReference type="Google" id="ProtNLM"/>
    </source>
</evidence>
<comment type="caution">
    <text evidence="1">The sequence shown here is derived from an EMBL/GenBank/DDBJ whole genome shotgun (WGS) entry which is preliminary data.</text>
</comment>
<keyword evidence="2" id="KW-1185">Reference proteome</keyword>
<name>A0A4Q2R775_9HYPH</name>
<reference evidence="1 2" key="2">
    <citation type="submission" date="2019-02" db="EMBL/GenBank/DDBJ databases">
        <title>'Lichenibacterium ramalinii' gen. nov. sp. nov., 'Lichenibacterium minor' gen. nov. sp. nov.</title>
        <authorList>
            <person name="Pankratov T."/>
        </authorList>
    </citation>
    <scope>NUCLEOTIDE SEQUENCE [LARGE SCALE GENOMIC DNA]</scope>
    <source>
        <strain evidence="1 2">RmlP001</strain>
    </source>
</reference>
<accession>A0A4Q2R775</accession>
<dbReference type="SUPFAM" id="SSF53850">
    <property type="entry name" value="Periplasmic binding protein-like II"/>
    <property type="match status" value="1"/>
</dbReference>
<organism evidence="1 2">
    <name type="scientific">Lichenibacterium ramalinae</name>
    <dbReference type="NCBI Taxonomy" id="2316527"/>
    <lineage>
        <taxon>Bacteria</taxon>
        <taxon>Pseudomonadati</taxon>
        <taxon>Pseudomonadota</taxon>
        <taxon>Alphaproteobacteria</taxon>
        <taxon>Hyphomicrobiales</taxon>
        <taxon>Lichenihabitantaceae</taxon>
        <taxon>Lichenibacterium</taxon>
    </lineage>
</organism>
<proteinExistence type="predicted"/>
<evidence type="ECO:0000313" key="2">
    <source>
        <dbReference type="Proteomes" id="UP000289411"/>
    </source>
</evidence>
<sequence>MIQANFAAVGVQVDVSNADWGSFYPSLLKPDWDMDLNRWTWSDPSVMSQLFRSPGHRKLLPPNPAIDASLDGADAALDPAKRMAFVSEAQRSILEDRLVLPILTDWPITVTQKTLQGYRLDYLGYLYAGDLKTTA</sequence>
<dbReference type="AlphaFoldDB" id="A0A4Q2R775"/>
<evidence type="ECO:0000313" key="1">
    <source>
        <dbReference type="EMBL" id="RYB01324.1"/>
    </source>
</evidence>
<reference evidence="1 2" key="1">
    <citation type="submission" date="2018-09" db="EMBL/GenBank/DDBJ databases">
        <authorList>
            <person name="Grouzdev D.S."/>
            <person name="Krutkina M.S."/>
        </authorList>
    </citation>
    <scope>NUCLEOTIDE SEQUENCE [LARGE SCALE GENOMIC DNA]</scope>
    <source>
        <strain evidence="1 2">RmlP001</strain>
    </source>
</reference>